<dbReference type="CDD" id="cd08054">
    <property type="entry name" value="gp6"/>
    <property type="match status" value="1"/>
</dbReference>
<accession>X0Y7L0</accession>
<protein>
    <submittedName>
        <fullName evidence="1">Uncharacterized protein</fullName>
    </submittedName>
</protein>
<dbReference type="InterPro" id="IPR021146">
    <property type="entry name" value="Phage_gp6-like_head-tail"/>
</dbReference>
<organism evidence="1">
    <name type="scientific">marine sediment metagenome</name>
    <dbReference type="NCBI Taxonomy" id="412755"/>
    <lineage>
        <taxon>unclassified sequences</taxon>
        <taxon>metagenomes</taxon>
        <taxon>ecological metagenomes</taxon>
    </lineage>
</organism>
<dbReference type="AlphaFoldDB" id="X0Y7L0"/>
<reference evidence="1" key="1">
    <citation type="journal article" date="2014" name="Front. Microbiol.">
        <title>High frequency of phylogenetically diverse reductive dehalogenase-homologous genes in deep subseafloor sedimentary metagenomes.</title>
        <authorList>
            <person name="Kawai M."/>
            <person name="Futagami T."/>
            <person name="Toyoda A."/>
            <person name="Takaki Y."/>
            <person name="Nishi S."/>
            <person name="Hori S."/>
            <person name="Arai W."/>
            <person name="Tsubouchi T."/>
            <person name="Morono Y."/>
            <person name="Uchiyama I."/>
            <person name="Ito T."/>
            <person name="Fujiyama A."/>
            <person name="Inagaki F."/>
            <person name="Takami H."/>
        </authorList>
    </citation>
    <scope>NUCLEOTIDE SEQUENCE</scope>
    <source>
        <strain evidence="1">Expedition CK06-06</strain>
    </source>
</reference>
<feature type="non-terminal residue" evidence="1">
    <location>
        <position position="1"/>
    </location>
</feature>
<sequence length="113" mass="12087">TLADVKQTLGITDTFYDTQLTQAIIAAEVSIDQINGRSFPDTGDDPAIPGIPEAISVWALDASVATWKLRDTPTGFTAGSDDWLGAIDATEAARRALRRNPLALGWKVSWGLS</sequence>
<dbReference type="Pfam" id="PF05135">
    <property type="entry name" value="Phage_connect_1"/>
    <property type="match status" value="1"/>
</dbReference>
<proteinExistence type="predicted"/>
<dbReference type="EMBL" id="BARS01052520">
    <property type="protein sequence ID" value="GAG43282.1"/>
    <property type="molecule type" value="Genomic_DNA"/>
</dbReference>
<comment type="caution">
    <text evidence="1">The sequence shown here is derived from an EMBL/GenBank/DDBJ whole genome shotgun (WGS) entry which is preliminary data.</text>
</comment>
<name>X0Y7L0_9ZZZZ</name>
<gene>
    <name evidence="1" type="ORF">S01H1_78069</name>
</gene>
<evidence type="ECO:0000313" key="1">
    <source>
        <dbReference type="EMBL" id="GAG43282.1"/>
    </source>
</evidence>